<keyword evidence="2" id="KW-0813">Transport</keyword>
<proteinExistence type="inferred from homology"/>
<dbReference type="InterPro" id="IPR027417">
    <property type="entry name" value="P-loop_NTPase"/>
</dbReference>
<evidence type="ECO:0000256" key="2">
    <source>
        <dbReference type="ARBA" id="ARBA00022448"/>
    </source>
</evidence>
<dbReference type="PANTHER" id="PTHR43117:SF4">
    <property type="entry name" value="OSMOPROTECTANT IMPORT ATP-BINDING PROTEIN OSMV"/>
    <property type="match status" value="1"/>
</dbReference>
<evidence type="ECO:0000313" key="7">
    <source>
        <dbReference type="Proteomes" id="UP000189580"/>
    </source>
</evidence>
<evidence type="ECO:0000256" key="4">
    <source>
        <dbReference type="ARBA" id="ARBA00022840"/>
    </source>
</evidence>
<dbReference type="Gene3D" id="3.40.50.300">
    <property type="entry name" value="P-loop containing nucleotide triphosphate hydrolases"/>
    <property type="match status" value="2"/>
</dbReference>
<organism evidence="6 7">
    <name type="scientific">Sugiyamaella lignohabitans</name>
    <dbReference type="NCBI Taxonomy" id="796027"/>
    <lineage>
        <taxon>Eukaryota</taxon>
        <taxon>Fungi</taxon>
        <taxon>Dikarya</taxon>
        <taxon>Ascomycota</taxon>
        <taxon>Saccharomycotina</taxon>
        <taxon>Dipodascomycetes</taxon>
        <taxon>Dipodascales</taxon>
        <taxon>Trichomonascaceae</taxon>
        <taxon>Sugiyamaella</taxon>
    </lineage>
</organism>
<dbReference type="EMBL" id="CP014503">
    <property type="protein sequence ID" value="ANB14451.1"/>
    <property type="molecule type" value="Genomic_DNA"/>
</dbReference>
<dbReference type="PROSITE" id="PS50893">
    <property type="entry name" value="ABC_TRANSPORTER_2"/>
    <property type="match status" value="2"/>
</dbReference>
<feature type="domain" description="ABC transporter" evidence="5">
    <location>
        <begin position="273"/>
        <end position="493"/>
    </location>
</feature>
<keyword evidence="4" id="KW-0067">ATP-binding</keyword>
<feature type="domain" description="ABC transporter" evidence="5">
    <location>
        <begin position="4"/>
        <end position="267"/>
    </location>
</feature>
<dbReference type="GO" id="GO:0016887">
    <property type="term" value="F:ATP hydrolysis activity"/>
    <property type="evidence" value="ECO:0007669"/>
    <property type="project" value="InterPro"/>
</dbReference>
<comment type="similarity">
    <text evidence="1">Belongs to the ABC transporter superfamily.</text>
</comment>
<dbReference type="OrthoDB" id="10255969at2759"/>
<dbReference type="GeneID" id="30033909"/>
<dbReference type="KEGG" id="slb:AWJ20_2041"/>
<evidence type="ECO:0000259" key="5">
    <source>
        <dbReference type="PROSITE" id="PS50893"/>
    </source>
</evidence>
<dbReference type="SMART" id="SM00382">
    <property type="entry name" value="AAA"/>
    <property type="match status" value="2"/>
</dbReference>
<dbReference type="AlphaFoldDB" id="A0A167ETZ7"/>
<dbReference type="InterPro" id="IPR003593">
    <property type="entry name" value="AAA+_ATPase"/>
</dbReference>
<dbReference type="Pfam" id="PF00005">
    <property type="entry name" value="ABC_tran"/>
    <property type="match status" value="2"/>
</dbReference>
<keyword evidence="7" id="KW-1185">Reference proteome</keyword>
<evidence type="ECO:0000256" key="1">
    <source>
        <dbReference type="ARBA" id="ARBA00005417"/>
    </source>
</evidence>
<sequence>MSIVKIQNGLFRKLGEGSKRTLIFKSPLSLDIKSTDRWAITGPRKTELLEILASKHIPDPPLSRTYPFLANQNAWPSQVTQLIEFSNADVKAPHISARYESLREELDETLNESLLAATHSKDQAKVDHVLEKFSLKGIENRWIVGLSNGQSRRARLAKALLRDPKFLLVDEPFVGLDPFSRKQASDILSKLSPEPHVVVGLRYQDEFPSWITHVAITDRTGNGISHQGPIKDLAPYLDEMRRDHIVQVVKAKDLAVKAAEKSKLAASNNPEVIKLDSVSVSYKGEPIFSNLTWKVKKGEKWHLRGDNGTGKSTLLSLLTGDHPQSWNPKISLFGEPRGTGKQSYFSINEKFGHVSPEIHALFPMNLTVKEAISTGFVVGYYIPLKKLSQEQEDRIDELLSLFEHISKDEVLRDLSVSNQKIVMFLRGLAKRPDILILDEAFSAMAEESIDKCKQYIDLEYDGTLIVVGHIEDEVPLCHKYIRLTAAEPEFGEL</sequence>
<dbReference type="Proteomes" id="UP000189580">
    <property type="component" value="Chromosome b"/>
</dbReference>
<evidence type="ECO:0000256" key="3">
    <source>
        <dbReference type="ARBA" id="ARBA00022741"/>
    </source>
</evidence>
<dbReference type="RefSeq" id="XP_018736928.1">
    <property type="nucleotide sequence ID" value="XM_018878968.1"/>
</dbReference>
<gene>
    <name evidence="6" type="ORF">AWJ20_2041</name>
</gene>
<dbReference type="GO" id="GO:0005524">
    <property type="term" value="F:ATP binding"/>
    <property type="evidence" value="ECO:0007669"/>
    <property type="project" value="UniProtKB-KW"/>
</dbReference>
<keyword evidence="3" id="KW-0547">Nucleotide-binding</keyword>
<name>A0A167ETZ7_9ASCO</name>
<reference evidence="6 7" key="1">
    <citation type="submission" date="2016-02" db="EMBL/GenBank/DDBJ databases">
        <title>Complete genome sequence and transcriptome regulation of the pentose utilising yeast Sugiyamaella lignohabitans.</title>
        <authorList>
            <person name="Bellasio M."/>
            <person name="Peymann A."/>
            <person name="Valli M."/>
            <person name="Sipitzky M."/>
            <person name="Graf A."/>
            <person name="Sauer M."/>
            <person name="Marx H."/>
            <person name="Mattanovich D."/>
        </authorList>
    </citation>
    <scope>NUCLEOTIDE SEQUENCE [LARGE SCALE GENOMIC DNA]</scope>
    <source>
        <strain evidence="6 7">CBS 10342</strain>
    </source>
</reference>
<accession>A0A167ETZ7</accession>
<evidence type="ECO:0000313" key="6">
    <source>
        <dbReference type="EMBL" id="ANB14451.1"/>
    </source>
</evidence>
<protein>
    <recommendedName>
        <fullName evidence="5">ABC transporter domain-containing protein</fullName>
    </recommendedName>
</protein>
<dbReference type="SUPFAM" id="SSF52540">
    <property type="entry name" value="P-loop containing nucleoside triphosphate hydrolases"/>
    <property type="match status" value="2"/>
</dbReference>
<dbReference type="PANTHER" id="PTHR43117">
    <property type="entry name" value="OSMOPROTECTANT IMPORT ATP-BINDING PROTEIN OSMV"/>
    <property type="match status" value="1"/>
</dbReference>
<dbReference type="InterPro" id="IPR003439">
    <property type="entry name" value="ABC_transporter-like_ATP-bd"/>
</dbReference>